<comment type="similarity">
    <text evidence="2">Belongs to the glycosyl hydrolase 3 family.</text>
</comment>
<dbReference type="OrthoDB" id="9786661at2"/>
<dbReference type="InterPro" id="IPR050226">
    <property type="entry name" value="NagZ_Beta-hexosaminidase"/>
</dbReference>
<dbReference type="AlphaFoldDB" id="A0A0P1EP34"/>
<dbReference type="EMBL" id="CYPW01000009">
    <property type="protein sequence ID" value="CUH51928.1"/>
    <property type="molecule type" value="Genomic_DNA"/>
</dbReference>
<dbReference type="PANTHER" id="PTHR30480">
    <property type="entry name" value="BETA-HEXOSAMINIDASE-RELATED"/>
    <property type="match status" value="1"/>
</dbReference>
<keyword evidence="4 7" id="KW-0378">Hydrolase</keyword>
<organism evidence="7 8">
    <name type="scientific">Shimia marina</name>
    <dbReference type="NCBI Taxonomy" id="321267"/>
    <lineage>
        <taxon>Bacteria</taxon>
        <taxon>Pseudomonadati</taxon>
        <taxon>Pseudomonadota</taxon>
        <taxon>Alphaproteobacteria</taxon>
        <taxon>Rhodobacterales</taxon>
        <taxon>Roseobacteraceae</taxon>
    </lineage>
</organism>
<keyword evidence="8" id="KW-1185">Reference proteome</keyword>
<evidence type="ECO:0000256" key="3">
    <source>
        <dbReference type="ARBA" id="ARBA00012663"/>
    </source>
</evidence>
<evidence type="ECO:0000313" key="7">
    <source>
        <dbReference type="EMBL" id="CUH51928.1"/>
    </source>
</evidence>
<dbReference type="Proteomes" id="UP000054823">
    <property type="component" value="Unassembled WGS sequence"/>
</dbReference>
<dbReference type="EC" id="3.2.1.52" evidence="3"/>
<dbReference type="InterPro" id="IPR036962">
    <property type="entry name" value="Glyco_hydro_3_N_sf"/>
</dbReference>
<name>A0A0P1EP34_9RHOB</name>
<dbReference type="Gene3D" id="3.20.20.300">
    <property type="entry name" value="Glycoside hydrolase, family 3, N-terminal domain"/>
    <property type="match status" value="1"/>
</dbReference>
<keyword evidence="5 7" id="KW-0326">Glycosidase</keyword>
<evidence type="ECO:0000313" key="8">
    <source>
        <dbReference type="Proteomes" id="UP000054823"/>
    </source>
</evidence>
<dbReference type="Pfam" id="PF00933">
    <property type="entry name" value="Glyco_hydro_3"/>
    <property type="match status" value="1"/>
</dbReference>
<dbReference type="RefSeq" id="WP_058239165.1">
    <property type="nucleotide sequence ID" value="NZ_CYPW01000009.1"/>
</dbReference>
<dbReference type="InterPro" id="IPR017853">
    <property type="entry name" value="GH"/>
</dbReference>
<comment type="catalytic activity">
    <reaction evidence="1">
        <text>Hydrolysis of terminal non-reducing N-acetyl-D-hexosamine residues in N-acetyl-beta-D-hexosaminides.</text>
        <dbReference type="EC" id="3.2.1.52"/>
    </reaction>
</comment>
<dbReference type="GO" id="GO:0009254">
    <property type="term" value="P:peptidoglycan turnover"/>
    <property type="evidence" value="ECO:0007669"/>
    <property type="project" value="TreeGrafter"/>
</dbReference>
<gene>
    <name evidence="7" type="primary">nagZ</name>
    <name evidence="7" type="ORF">SHM7688_01367</name>
</gene>
<evidence type="ECO:0000259" key="6">
    <source>
        <dbReference type="Pfam" id="PF00933"/>
    </source>
</evidence>
<dbReference type="PANTHER" id="PTHR30480:SF13">
    <property type="entry name" value="BETA-HEXOSAMINIDASE"/>
    <property type="match status" value="1"/>
</dbReference>
<evidence type="ECO:0000256" key="1">
    <source>
        <dbReference type="ARBA" id="ARBA00001231"/>
    </source>
</evidence>
<dbReference type="GO" id="GO:0004563">
    <property type="term" value="F:beta-N-acetylhexosaminidase activity"/>
    <property type="evidence" value="ECO:0007669"/>
    <property type="project" value="UniProtKB-EC"/>
</dbReference>
<evidence type="ECO:0000256" key="4">
    <source>
        <dbReference type="ARBA" id="ARBA00022801"/>
    </source>
</evidence>
<proteinExistence type="inferred from homology"/>
<protein>
    <recommendedName>
        <fullName evidence="3">beta-N-acetylhexosaminidase</fullName>
        <ecNumber evidence="3">3.2.1.52</ecNumber>
    </recommendedName>
</protein>
<reference evidence="7 8" key="1">
    <citation type="submission" date="2015-09" db="EMBL/GenBank/DDBJ databases">
        <authorList>
            <consortium name="Swine Surveillance"/>
        </authorList>
    </citation>
    <scope>NUCLEOTIDE SEQUENCE [LARGE SCALE GENOMIC DNA]</scope>
    <source>
        <strain evidence="7 8">CECT 7688</strain>
    </source>
</reference>
<dbReference type="STRING" id="321267.SHM7688_01367"/>
<sequence length="327" mass="35637">MSGFCAAIFGCDGLRLSEEEKQFFKDVQPFGFILFARNIDTADQVKALCAELRATVGHEAPILIDQEGGRVQRLRAPLVRDWLPPLEQVMQAGEKAERAMYLRYRLIAHELMALGIDANCAPMVDVARDETHPFLKNRCYGADPASVARIGRAVAEGLWDGGVYPILKHMPGHGRAVVDSHKEPPRVTESQADLEGDFAPFRALNDMPMGMTAHIVFEALDDRPATISDKMMRFMRDDIGFGGLIMTDDIGMEALNGTVDQRAKAAIEAGCDVILHCNGSLAERKAVAEAIGAMTPAAQARSEAVLAARRAPKPVDIEALAEELKAL</sequence>
<evidence type="ECO:0000256" key="5">
    <source>
        <dbReference type="ARBA" id="ARBA00023295"/>
    </source>
</evidence>
<evidence type="ECO:0000256" key="2">
    <source>
        <dbReference type="ARBA" id="ARBA00005336"/>
    </source>
</evidence>
<feature type="domain" description="Glycoside hydrolase family 3 N-terminal" evidence="6">
    <location>
        <begin position="15"/>
        <end position="294"/>
    </location>
</feature>
<dbReference type="GO" id="GO:0005975">
    <property type="term" value="P:carbohydrate metabolic process"/>
    <property type="evidence" value="ECO:0007669"/>
    <property type="project" value="InterPro"/>
</dbReference>
<dbReference type="SUPFAM" id="SSF51445">
    <property type="entry name" value="(Trans)glycosidases"/>
    <property type="match status" value="1"/>
</dbReference>
<dbReference type="InterPro" id="IPR001764">
    <property type="entry name" value="Glyco_hydro_3_N"/>
</dbReference>
<dbReference type="NCBIfam" id="NF003740">
    <property type="entry name" value="PRK05337.1"/>
    <property type="match status" value="1"/>
</dbReference>
<accession>A0A0P1EP34</accession>